<dbReference type="InterPro" id="IPR050465">
    <property type="entry name" value="UPF0194_transport"/>
</dbReference>
<dbReference type="EMBL" id="VWOX01000030">
    <property type="protein sequence ID" value="KAA5538544.1"/>
    <property type="molecule type" value="Genomic_DNA"/>
</dbReference>
<feature type="compositionally biased region" description="Low complexity" evidence="4">
    <location>
        <begin position="15"/>
        <end position="35"/>
    </location>
</feature>
<evidence type="ECO:0000256" key="1">
    <source>
        <dbReference type="ARBA" id="ARBA00004196"/>
    </source>
</evidence>
<comment type="caution">
    <text evidence="6">The sequence shown here is derived from an EMBL/GenBank/DDBJ whole genome shotgun (WGS) entry which is preliminary data.</text>
</comment>
<keyword evidence="7" id="KW-1185">Reference proteome</keyword>
<sequence>MASANVPFSVTSGHAAQRSPTSPTTATASGIPASTQPDAESELLRQLFTLAKVRCVIRLDRDGDGARTNVASLYRDIGDTPAIREADPLTSACVLAVDTGREQVRRLLSPQRLLLAIPSECSPEGPTAIGLLIEQPDDETATIAGLRDSVIAYARRKLREAVSRSEVVAKHSAATVELLQEMLESDSTPRACQSLAARLADHLALRRVIVALTATPGARPRIAAFSDTSQIQSETPLTRAVVAAMEETIRGGELVCQTPGRESGADRQFLSQLAEMESATILAMPLESSGALIAVMDPDQSSEPSYRFLASAQPALSAAIGCIHRGSGAHRMRAVREGVRSKATIFVALTVACLMIAMATPVPYRVECQAQIEPRVRRLVAAPFDATLEECHVAPGDLVAQGDLLASLDGRELRWERASVQADFDKATKKRDSAQASRDYAGQRIAQLEIERLQLQLDLLDRRIGQIEIRSPMDGIVVAGDLQRVQGAPLSTGENLFEIAPLDEMTIETEIPDEKLAFLRSGQLIRLRLDAYPDRQWQTTIDSINPRSEIRDDQNVFIAESLLANDQSSFRPGMKGQVKVDVGKRRLGWILFHRPWSSLSRWFWW</sequence>
<evidence type="ECO:0000313" key="7">
    <source>
        <dbReference type="Proteomes" id="UP000324479"/>
    </source>
</evidence>
<dbReference type="PANTHER" id="PTHR32347">
    <property type="entry name" value="EFFLUX SYSTEM COMPONENT YKNX-RELATED"/>
    <property type="match status" value="1"/>
</dbReference>
<feature type="coiled-coil region" evidence="3">
    <location>
        <begin position="443"/>
        <end position="470"/>
    </location>
</feature>
<reference evidence="6 7" key="1">
    <citation type="submission" date="2019-08" db="EMBL/GenBank/DDBJ databases">
        <authorList>
            <person name="Dhanesh K."/>
            <person name="Kumar G."/>
            <person name="Sasikala C."/>
            <person name="Venkata Ramana C."/>
        </authorList>
    </citation>
    <scope>NUCLEOTIDE SEQUENCE [LARGE SCALE GENOMIC DNA]</scope>
    <source>
        <strain evidence="6 7">JC645</strain>
    </source>
</reference>
<dbReference type="AlphaFoldDB" id="A0A5M6CTK3"/>
<feature type="domain" description="CusB-like beta-barrel" evidence="5">
    <location>
        <begin position="507"/>
        <end position="580"/>
    </location>
</feature>
<dbReference type="Gene3D" id="2.40.50.100">
    <property type="match status" value="1"/>
</dbReference>
<proteinExistence type="predicted"/>
<keyword evidence="2 3" id="KW-0175">Coiled coil</keyword>
<evidence type="ECO:0000313" key="6">
    <source>
        <dbReference type="EMBL" id="KAA5538544.1"/>
    </source>
</evidence>
<dbReference type="SUPFAM" id="SSF111369">
    <property type="entry name" value="HlyD-like secretion proteins"/>
    <property type="match status" value="1"/>
</dbReference>
<evidence type="ECO:0000256" key="3">
    <source>
        <dbReference type="SAM" id="Coils"/>
    </source>
</evidence>
<feature type="region of interest" description="Disordered" evidence="4">
    <location>
        <begin position="1"/>
        <end position="37"/>
    </location>
</feature>
<evidence type="ECO:0000256" key="4">
    <source>
        <dbReference type="SAM" id="MobiDB-lite"/>
    </source>
</evidence>
<gene>
    <name evidence="6" type="ORF">FYK55_27375</name>
</gene>
<protein>
    <submittedName>
        <fullName evidence="6">Efflux RND transporter periplasmic adaptor subunit</fullName>
    </submittedName>
</protein>
<dbReference type="GO" id="GO:0030313">
    <property type="term" value="C:cell envelope"/>
    <property type="evidence" value="ECO:0007669"/>
    <property type="project" value="UniProtKB-SubCell"/>
</dbReference>
<evidence type="ECO:0000256" key="2">
    <source>
        <dbReference type="ARBA" id="ARBA00023054"/>
    </source>
</evidence>
<dbReference type="PANTHER" id="PTHR32347:SF23">
    <property type="entry name" value="BLL5650 PROTEIN"/>
    <property type="match status" value="1"/>
</dbReference>
<dbReference type="Pfam" id="PF25954">
    <property type="entry name" value="Beta-barrel_RND_2"/>
    <property type="match status" value="1"/>
</dbReference>
<comment type="subcellular location">
    <subcellularLocation>
        <location evidence="1">Cell envelope</location>
    </subcellularLocation>
</comment>
<dbReference type="Gene3D" id="2.40.30.170">
    <property type="match status" value="1"/>
</dbReference>
<feature type="compositionally biased region" description="Polar residues" evidence="4">
    <location>
        <begin position="1"/>
        <end position="14"/>
    </location>
</feature>
<organism evidence="6 7">
    <name type="scientific">Roseiconus nitratireducens</name>
    <dbReference type="NCBI Taxonomy" id="2605748"/>
    <lineage>
        <taxon>Bacteria</taxon>
        <taxon>Pseudomonadati</taxon>
        <taxon>Planctomycetota</taxon>
        <taxon>Planctomycetia</taxon>
        <taxon>Pirellulales</taxon>
        <taxon>Pirellulaceae</taxon>
        <taxon>Roseiconus</taxon>
    </lineage>
</organism>
<evidence type="ECO:0000259" key="5">
    <source>
        <dbReference type="Pfam" id="PF25954"/>
    </source>
</evidence>
<dbReference type="Proteomes" id="UP000324479">
    <property type="component" value="Unassembled WGS sequence"/>
</dbReference>
<accession>A0A5M6CTK3</accession>
<dbReference type="RefSeq" id="WP_150079808.1">
    <property type="nucleotide sequence ID" value="NZ_VWOX01000030.1"/>
</dbReference>
<name>A0A5M6CTK3_9BACT</name>
<dbReference type="InterPro" id="IPR058792">
    <property type="entry name" value="Beta-barrel_RND_2"/>
</dbReference>